<comment type="caution">
    <text evidence="4">The sequence shown here is derived from an EMBL/GenBank/DDBJ whole genome shotgun (WGS) entry which is preliminary data.</text>
</comment>
<feature type="compositionally biased region" description="Low complexity" evidence="2">
    <location>
        <begin position="282"/>
        <end position="293"/>
    </location>
</feature>
<feature type="compositionally biased region" description="Acidic residues" evidence="2">
    <location>
        <begin position="164"/>
        <end position="206"/>
    </location>
</feature>
<feature type="compositionally biased region" description="Acidic residues" evidence="2">
    <location>
        <begin position="48"/>
        <end position="76"/>
    </location>
</feature>
<evidence type="ECO:0000256" key="2">
    <source>
        <dbReference type="SAM" id="MobiDB-lite"/>
    </source>
</evidence>
<feature type="active site" evidence="1">
    <location>
        <position position="590"/>
    </location>
</feature>
<keyword evidence="5" id="KW-1185">Reference proteome</keyword>
<feature type="compositionally biased region" description="Basic and acidic residues" evidence="2">
    <location>
        <begin position="113"/>
        <end position="123"/>
    </location>
</feature>
<dbReference type="RefSeq" id="WP_344155668.1">
    <property type="nucleotide sequence ID" value="NZ_BAAABV010000014.1"/>
</dbReference>
<sequence length="622" mass="66964">MSELDTTESTRPDTPPLPDTAEPVGEPREAPEPDRAESPTRRVPDATAEPEEPEGPADDAEPDAPEDSEEPLEPLEPEASAAPAAADARPDNEADPDEPESPEPDADADTQEPEPRDAERPDAEADPEEPETPDDPAEPEPSADADADADEDGPEAPERPENSEQSEAEEEPDDPDDPDEDPADPERDDVEEGDESDAPAEGEDPEAPAASDRPHTPADEDVPELELELKPRREIPYSPAYVASLSAEKPERAAKKAPDLPNNIVHLEASEEQEQEQEQEDQAPAAEPVVETEASPEVDGTEASVPPEAEEVQETSTKVERPDIEHMYDPEATAVEYGDPIKELGVPLFEGDPAREQVTQGRLGDCGIIATIGASASARPDVIKDAVKENPDGTYSVTVHQVEFDGDGYVPGAPLEMTVTPDLPVVEGAPDYAAYAAVEQVAWPAVLEKAAAGIDGTWSEERRDQWAGDWVTQKDQMLDANEALAPEALEGPVPTGYGRLNQGSTAYEQAELLAQLTGEASHVVTFPQGEGAEVELEQRIKEKLSAGNPVIVGTRGLDAANGEEYLPKDLVDDHAYEVVSCDDGTVMLHNPWNSTQPEPLTVPEFMEYCQSKDYPGQYVTLR</sequence>
<proteinExistence type="predicted"/>
<evidence type="ECO:0000313" key="5">
    <source>
        <dbReference type="Proteomes" id="UP001501867"/>
    </source>
</evidence>
<organism evidence="4 5">
    <name type="scientific">Streptomyces polychromogenes</name>
    <dbReference type="NCBI Taxonomy" id="67342"/>
    <lineage>
        <taxon>Bacteria</taxon>
        <taxon>Bacillati</taxon>
        <taxon>Actinomycetota</taxon>
        <taxon>Actinomycetes</taxon>
        <taxon>Kitasatosporales</taxon>
        <taxon>Streptomycetaceae</taxon>
        <taxon>Streptomyces</taxon>
    </lineage>
</organism>
<feature type="domain" description="Calpain catalytic" evidence="3">
    <location>
        <begin position="339"/>
        <end position="596"/>
    </location>
</feature>
<feature type="compositionally biased region" description="Acidic residues" evidence="2">
    <location>
        <begin position="124"/>
        <end position="155"/>
    </location>
</feature>
<feature type="compositionally biased region" description="Basic and acidic residues" evidence="2">
    <location>
        <begin position="25"/>
        <end position="44"/>
    </location>
</feature>
<keyword evidence="1" id="KW-0378">Hydrolase</keyword>
<dbReference type="EMBL" id="BAAABV010000014">
    <property type="protein sequence ID" value="GAA0281731.1"/>
    <property type="molecule type" value="Genomic_DNA"/>
</dbReference>
<feature type="region of interest" description="Disordered" evidence="2">
    <location>
        <begin position="1"/>
        <end position="318"/>
    </location>
</feature>
<evidence type="ECO:0000259" key="3">
    <source>
        <dbReference type="PROSITE" id="PS50203"/>
    </source>
</evidence>
<evidence type="ECO:0000313" key="4">
    <source>
        <dbReference type="EMBL" id="GAA0281731.1"/>
    </source>
</evidence>
<feature type="active site" evidence="1">
    <location>
        <position position="366"/>
    </location>
</feature>
<feature type="compositionally biased region" description="Acidic residues" evidence="2">
    <location>
        <begin position="270"/>
        <end position="281"/>
    </location>
</feature>
<feature type="compositionally biased region" description="Low complexity" evidence="2">
    <location>
        <begin position="77"/>
        <end position="87"/>
    </location>
</feature>
<dbReference type="InterPro" id="IPR038765">
    <property type="entry name" value="Papain-like_cys_pep_sf"/>
</dbReference>
<dbReference type="Pfam" id="PF00648">
    <property type="entry name" value="Peptidase_C2"/>
    <property type="match status" value="1"/>
</dbReference>
<keyword evidence="1" id="KW-0788">Thiol protease</keyword>
<name>A0ABP3EYP0_9ACTN</name>
<feature type="compositionally biased region" description="Basic and acidic residues" evidence="2">
    <location>
        <begin position="248"/>
        <end position="258"/>
    </location>
</feature>
<dbReference type="SUPFAM" id="SSF54001">
    <property type="entry name" value="Cysteine proteinases"/>
    <property type="match status" value="1"/>
</dbReference>
<feature type="active site" evidence="1">
    <location>
        <position position="574"/>
    </location>
</feature>
<keyword evidence="1" id="KW-0645">Protease</keyword>
<dbReference type="PROSITE" id="PS50203">
    <property type="entry name" value="CALPAIN_CAT"/>
    <property type="match status" value="1"/>
</dbReference>
<dbReference type="InterPro" id="IPR001300">
    <property type="entry name" value="Peptidase_C2_calpain_cat"/>
</dbReference>
<gene>
    <name evidence="4" type="ORF">GCM10010302_19400</name>
</gene>
<accession>A0ABP3EYP0</accession>
<dbReference type="Proteomes" id="UP001501867">
    <property type="component" value="Unassembled WGS sequence"/>
</dbReference>
<protein>
    <recommendedName>
        <fullName evidence="3">Calpain catalytic domain-containing protein</fullName>
    </recommendedName>
</protein>
<evidence type="ECO:0000256" key="1">
    <source>
        <dbReference type="PROSITE-ProRule" id="PRU00239"/>
    </source>
</evidence>
<reference evidence="5" key="1">
    <citation type="journal article" date="2019" name="Int. J. Syst. Evol. Microbiol.">
        <title>The Global Catalogue of Microorganisms (GCM) 10K type strain sequencing project: providing services to taxonomists for standard genome sequencing and annotation.</title>
        <authorList>
            <consortium name="The Broad Institute Genomics Platform"/>
            <consortium name="The Broad Institute Genome Sequencing Center for Infectious Disease"/>
            <person name="Wu L."/>
            <person name="Ma J."/>
        </authorList>
    </citation>
    <scope>NUCLEOTIDE SEQUENCE [LARGE SCALE GENOMIC DNA]</scope>
    <source>
        <strain evidence="5">JCM 4505</strain>
    </source>
</reference>
<feature type="compositionally biased region" description="Acidic residues" evidence="2">
    <location>
        <begin position="93"/>
        <end position="112"/>
    </location>
</feature>